<keyword evidence="2" id="KW-1185">Reference proteome</keyword>
<accession>A0ABU4ZXG2</accession>
<name>A0ABU4ZXG2_9HYPH</name>
<sequence length="54" mass="5855">MTITINTDFYPSQDEANDACDAALGCLSDCLTSVPYLQGDDSPRLYPRKQAKAA</sequence>
<proteinExistence type="predicted"/>
<dbReference type="RefSeq" id="WP_320245440.1">
    <property type="nucleotide sequence ID" value="NZ_JAVIIQ010000001.1"/>
</dbReference>
<organism evidence="1 2">
    <name type="scientific">Mesorhizobium vachelliae</name>
    <dbReference type="NCBI Taxonomy" id="3072309"/>
    <lineage>
        <taxon>Bacteria</taxon>
        <taxon>Pseudomonadati</taxon>
        <taxon>Pseudomonadota</taxon>
        <taxon>Alphaproteobacteria</taxon>
        <taxon>Hyphomicrobiales</taxon>
        <taxon>Phyllobacteriaceae</taxon>
        <taxon>Mesorhizobium</taxon>
    </lineage>
</organism>
<dbReference type="EMBL" id="JAVIIQ010000001">
    <property type="protein sequence ID" value="MDX8530084.1"/>
    <property type="molecule type" value="Genomic_DNA"/>
</dbReference>
<comment type="caution">
    <text evidence="1">The sequence shown here is derived from an EMBL/GenBank/DDBJ whole genome shotgun (WGS) entry which is preliminary data.</text>
</comment>
<gene>
    <name evidence="1" type="ORF">RFM42_03790</name>
</gene>
<protein>
    <submittedName>
        <fullName evidence="1">Uncharacterized protein</fullName>
    </submittedName>
</protein>
<dbReference type="Proteomes" id="UP001285154">
    <property type="component" value="Unassembled WGS sequence"/>
</dbReference>
<reference evidence="1 2" key="1">
    <citation type="submission" date="2023-08" db="EMBL/GenBank/DDBJ databases">
        <title>Implementing the SeqCode for naming new Mesorhizobium species isolated from Vachellia karroo root nodules.</title>
        <authorList>
            <person name="Van Lill M."/>
        </authorList>
    </citation>
    <scope>NUCLEOTIDE SEQUENCE [LARGE SCALE GENOMIC DNA]</scope>
    <source>
        <strain evidence="1 2">VK25D</strain>
    </source>
</reference>
<evidence type="ECO:0000313" key="1">
    <source>
        <dbReference type="EMBL" id="MDX8530084.1"/>
    </source>
</evidence>
<evidence type="ECO:0000313" key="2">
    <source>
        <dbReference type="Proteomes" id="UP001285154"/>
    </source>
</evidence>